<protein>
    <submittedName>
        <fullName evidence="1">Uncharacterized protein</fullName>
    </submittedName>
</protein>
<gene>
    <name evidence="1" type="ORF">ADIS_0396</name>
</gene>
<sequence>MNLQPYINEYTDRFSRHKMKEGIFKNLMKRMMANPPYPYK</sequence>
<reference evidence="1 2" key="1">
    <citation type="submission" date="2013-02" db="EMBL/GenBank/DDBJ databases">
        <title>A novel strain isolated from Lonar lake, Maharashtra, India.</title>
        <authorList>
            <person name="Singh A."/>
        </authorList>
    </citation>
    <scope>NUCLEOTIDE SEQUENCE [LARGE SCALE GENOMIC DNA]</scope>
    <source>
        <strain evidence="1 2">AK24</strain>
    </source>
</reference>
<accession>R7ZYJ5</accession>
<organism evidence="1 2">
    <name type="scientific">Lunatimonas lonarensis</name>
    <dbReference type="NCBI Taxonomy" id="1232681"/>
    <lineage>
        <taxon>Bacteria</taxon>
        <taxon>Pseudomonadati</taxon>
        <taxon>Bacteroidota</taxon>
        <taxon>Cytophagia</taxon>
        <taxon>Cytophagales</taxon>
        <taxon>Cyclobacteriaceae</taxon>
    </lineage>
</organism>
<proteinExistence type="predicted"/>
<dbReference type="STRING" id="1232681.ADIS_0396"/>
<evidence type="ECO:0000313" key="1">
    <source>
        <dbReference type="EMBL" id="EON79167.1"/>
    </source>
</evidence>
<evidence type="ECO:0000313" key="2">
    <source>
        <dbReference type="Proteomes" id="UP000013909"/>
    </source>
</evidence>
<dbReference type="Proteomes" id="UP000013909">
    <property type="component" value="Unassembled WGS sequence"/>
</dbReference>
<comment type="caution">
    <text evidence="1">The sequence shown here is derived from an EMBL/GenBank/DDBJ whole genome shotgun (WGS) entry which is preliminary data.</text>
</comment>
<dbReference type="AlphaFoldDB" id="R7ZYJ5"/>
<dbReference type="EMBL" id="AQHR01000015">
    <property type="protein sequence ID" value="EON79167.1"/>
    <property type="molecule type" value="Genomic_DNA"/>
</dbReference>
<name>R7ZYJ5_9BACT</name>
<keyword evidence="2" id="KW-1185">Reference proteome</keyword>